<dbReference type="AlphaFoldDB" id="A0A381W4G8"/>
<proteinExistence type="predicted"/>
<protein>
    <submittedName>
        <fullName evidence="2">Uncharacterized protein</fullName>
    </submittedName>
</protein>
<name>A0A381W4G8_9ZZZZ</name>
<gene>
    <name evidence="2" type="ORF">METZ01_LOCUS99671</name>
</gene>
<sequence>MDESGLLSGGGVRDSDERRTGLAPSIHARLPRSGKTSSGDGYGWDAGFLDCHHVVGKPRRAASSMGSRPNHGVDFHRYKGSFFFIYVSTAAQGRAAGPEIPAVPLELNSGESLADMLGHSVYGDVRAAGHIVVEADGLAF</sequence>
<dbReference type="EMBL" id="UINC01010531">
    <property type="protein sequence ID" value="SVA46817.1"/>
    <property type="molecule type" value="Genomic_DNA"/>
</dbReference>
<organism evidence="2">
    <name type="scientific">marine metagenome</name>
    <dbReference type="NCBI Taxonomy" id="408172"/>
    <lineage>
        <taxon>unclassified sequences</taxon>
        <taxon>metagenomes</taxon>
        <taxon>ecological metagenomes</taxon>
    </lineage>
</organism>
<reference evidence="2" key="1">
    <citation type="submission" date="2018-05" db="EMBL/GenBank/DDBJ databases">
        <authorList>
            <person name="Lanie J.A."/>
            <person name="Ng W.-L."/>
            <person name="Kazmierczak K.M."/>
            <person name="Andrzejewski T.M."/>
            <person name="Davidsen T.M."/>
            <person name="Wayne K.J."/>
            <person name="Tettelin H."/>
            <person name="Glass J.I."/>
            <person name="Rusch D."/>
            <person name="Podicherti R."/>
            <person name="Tsui H.-C.T."/>
            <person name="Winkler M.E."/>
        </authorList>
    </citation>
    <scope>NUCLEOTIDE SEQUENCE</scope>
</reference>
<feature type="region of interest" description="Disordered" evidence="1">
    <location>
        <begin position="1"/>
        <end position="38"/>
    </location>
</feature>
<evidence type="ECO:0000313" key="2">
    <source>
        <dbReference type="EMBL" id="SVA46817.1"/>
    </source>
</evidence>
<accession>A0A381W4G8</accession>
<evidence type="ECO:0000256" key="1">
    <source>
        <dbReference type="SAM" id="MobiDB-lite"/>
    </source>
</evidence>